<name>A0A8J5FKL6_ZINOF</name>
<keyword evidence="3" id="KW-0472">Membrane</keyword>
<dbReference type="EMBL" id="JACMSC010000014">
    <property type="protein sequence ID" value="KAG6489418.1"/>
    <property type="molecule type" value="Genomic_DNA"/>
</dbReference>
<accession>A0A8J5FKL6</accession>
<feature type="region of interest" description="Disordered" evidence="2">
    <location>
        <begin position="1"/>
        <end position="62"/>
    </location>
</feature>
<keyword evidence="1" id="KW-0862">Zinc</keyword>
<comment type="caution">
    <text evidence="5">The sequence shown here is derived from an EMBL/GenBank/DDBJ whole genome shotgun (WGS) entry which is preliminary data.</text>
</comment>
<feature type="compositionally biased region" description="Basic and acidic residues" evidence="2">
    <location>
        <begin position="52"/>
        <end position="62"/>
    </location>
</feature>
<evidence type="ECO:0000313" key="6">
    <source>
        <dbReference type="Proteomes" id="UP000734854"/>
    </source>
</evidence>
<keyword evidence="1" id="KW-0479">Metal-binding</keyword>
<dbReference type="Proteomes" id="UP000734854">
    <property type="component" value="Unassembled WGS sequence"/>
</dbReference>
<dbReference type="AlphaFoldDB" id="A0A8J5FKL6"/>
<gene>
    <name evidence="5" type="ORF">ZIOFF_050687</name>
</gene>
<evidence type="ECO:0000256" key="3">
    <source>
        <dbReference type="SAM" id="Phobius"/>
    </source>
</evidence>
<reference evidence="5 6" key="1">
    <citation type="submission" date="2020-08" db="EMBL/GenBank/DDBJ databases">
        <title>Plant Genome Project.</title>
        <authorList>
            <person name="Zhang R.-G."/>
        </authorList>
    </citation>
    <scope>NUCLEOTIDE SEQUENCE [LARGE SCALE GENOMIC DNA]</scope>
    <source>
        <tissue evidence="5">Rhizome</tissue>
    </source>
</reference>
<keyword evidence="6" id="KW-1185">Reference proteome</keyword>
<evidence type="ECO:0000256" key="1">
    <source>
        <dbReference type="PROSITE-ProRule" id="PRU00047"/>
    </source>
</evidence>
<dbReference type="InterPro" id="IPR036875">
    <property type="entry name" value="Znf_CCHC_sf"/>
</dbReference>
<keyword evidence="3" id="KW-0812">Transmembrane</keyword>
<dbReference type="SMART" id="SM00343">
    <property type="entry name" value="ZnF_C2HC"/>
    <property type="match status" value="1"/>
</dbReference>
<dbReference type="InterPro" id="IPR001878">
    <property type="entry name" value="Znf_CCHC"/>
</dbReference>
<dbReference type="SUPFAM" id="SSF57756">
    <property type="entry name" value="Retrovirus zinc finger-like domains"/>
    <property type="match status" value="1"/>
</dbReference>
<feature type="transmembrane region" description="Helical" evidence="3">
    <location>
        <begin position="255"/>
        <end position="277"/>
    </location>
</feature>
<proteinExistence type="predicted"/>
<feature type="compositionally biased region" description="Basic and acidic residues" evidence="2">
    <location>
        <begin position="21"/>
        <end position="41"/>
    </location>
</feature>
<protein>
    <recommendedName>
        <fullName evidence="4">CCHC-type domain-containing protein</fullName>
    </recommendedName>
</protein>
<evidence type="ECO:0000256" key="2">
    <source>
        <dbReference type="SAM" id="MobiDB-lite"/>
    </source>
</evidence>
<keyword evidence="1" id="KW-0863">Zinc-finger</keyword>
<organism evidence="5 6">
    <name type="scientific">Zingiber officinale</name>
    <name type="common">Ginger</name>
    <name type="synonym">Amomum zingiber</name>
    <dbReference type="NCBI Taxonomy" id="94328"/>
    <lineage>
        <taxon>Eukaryota</taxon>
        <taxon>Viridiplantae</taxon>
        <taxon>Streptophyta</taxon>
        <taxon>Embryophyta</taxon>
        <taxon>Tracheophyta</taxon>
        <taxon>Spermatophyta</taxon>
        <taxon>Magnoliopsida</taxon>
        <taxon>Liliopsida</taxon>
        <taxon>Zingiberales</taxon>
        <taxon>Zingiberaceae</taxon>
        <taxon>Zingiber</taxon>
    </lineage>
</organism>
<dbReference type="PROSITE" id="PS50158">
    <property type="entry name" value="ZF_CCHC"/>
    <property type="match status" value="1"/>
</dbReference>
<dbReference type="Gene3D" id="4.10.60.10">
    <property type="entry name" value="Zinc finger, CCHC-type"/>
    <property type="match status" value="1"/>
</dbReference>
<dbReference type="Pfam" id="PF00098">
    <property type="entry name" value="zf-CCHC"/>
    <property type="match status" value="1"/>
</dbReference>
<evidence type="ECO:0000259" key="4">
    <source>
        <dbReference type="PROSITE" id="PS50158"/>
    </source>
</evidence>
<dbReference type="GO" id="GO:0008270">
    <property type="term" value="F:zinc ion binding"/>
    <property type="evidence" value="ECO:0007669"/>
    <property type="project" value="UniProtKB-KW"/>
</dbReference>
<dbReference type="GO" id="GO:0003676">
    <property type="term" value="F:nucleic acid binding"/>
    <property type="evidence" value="ECO:0007669"/>
    <property type="project" value="InterPro"/>
</dbReference>
<sequence length="293" mass="32527">MQRRRREPIDQALQTKLTIIDQKEESKTEGSQENGGDRGDFHGCGYGRGRGRSKDNNQGRDQRYDKRNVRCYTCNKFGHYATECRSNNVQGNANYASKEGNDNDILTSSTPSSVDRALDNTGVRVSSQDLEVMLKFSYSQPGVVVASSIGQDPSTLATNTHATRGTLWPTSLTRTPFIGCPLEEGSTYRNLDTSGLKSQIPIFLVVAAVKCRPLSKVEQKQCMHIIQVMDDKVLTCQRTVLTSYKIGLKKEDITLIMYLDLVVPIRGAITLSIIFAIRASPSKFVIPLDKLAL</sequence>
<evidence type="ECO:0000313" key="5">
    <source>
        <dbReference type="EMBL" id="KAG6489418.1"/>
    </source>
</evidence>
<feature type="domain" description="CCHC-type" evidence="4">
    <location>
        <begin position="70"/>
        <end position="86"/>
    </location>
</feature>
<keyword evidence="3" id="KW-1133">Transmembrane helix</keyword>